<feature type="transmembrane region" description="Helical" evidence="1">
    <location>
        <begin position="6"/>
        <end position="31"/>
    </location>
</feature>
<name>A0A7G9S764_9MICO</name>
<sequence length="45" mass="5278">MELNTVLLTIYVLMWPVIVTGTLFVIVRAFIKEMRKAKREGRQIV</sequence>
<dbReference type="Proteomes" id="UP000515934">
    <property type="component" value="Chromosome"/>
</dbReference>
<accession>A0A7G9S764</accession>
<evidence type="ECO:0000313" key="2">
    <source>
        <dbReference type="EMBL" id="QNN63689.1"/>
    </source>
</evidence>
<dbReference type="InterPro" id="IPR049820">
    <property type="entry name" value="Trnsprt_adja_ssu-like"/>
</dbReference>
<dbReference type="RefSeq" id="WP_187556147.1">
    <property type="nucleotide sequence ID" value="NZ_CP060716.1"/>
</dbReference>
<keyword evidence="3" id="KW-1185">Reference proteome</keyword>
<dbReference type="EMBL" id="CP060716">
    <property type="protein sequence ID" value="QNN63689.1"/>
    <property type="molecule type" value="Genomic_DNA"/>
</dbReference>
<evidence type="ECO:0000256" key="1">
    <source>
        <dbReference type="SAM" id="Phobius"/>
    </source>
</evidence>
<dbReference type="KEGG" id="ldn:H9L06_05185"/>
<keyword evidence="1" id="KW-1133">Transmembrane helix</keyword>
<dbReference type="NCBIfam" id="NF038354">
    <property type="entry name" value="trnsprt_adja_43"/>
    <property type="match status" value="1"/>
</dbReference>
<reference evidence="2 3" key="1">
    <citation type="submission" date="2020-08" db="EMBL/GenBank/DDBJ databases">
        <title>Genome sequence of Leucobacter denitrificans KACC 14055T.</title>
        <authorList>
            <person name="Hyun D.-W."/>
            <person name="Bae J.-W."/>
        </authorList>
    </citation>
    <scope>NUCLEOTIDE SEQUENCE [LARGE SCALE GENOMIC DNA]</scope>
    <source>
        <strain evidence="2 3">KACC 14055</strain>
    </source>
</reference>
<keyword evidence="1" id="KW-0472">Membrane</keyword>
<evidence type="ECO:0000313" key="3">
    <source>
        <dbReference type="Proteomes" id="UP000515934"/>
    </source>
</evidence>
<dbReference type="AlphaFoldDB" id="A0A7G9S764"/>
<organism evidence="2 3">
    <name type="scientific">Leucobacter denitrificans</name>
    <dbReference type="NCBI Taxonomy" id="683042"/>
    <lineage>
        <taxon>Bacteria</taxon>
        <taxon>Bacillati</taxon>
        <taxon>Actinomycetota</taxon>
        <taxon>Actinomycetes</taxon>
        <taxon>Micrococcales</taxon>
        <taxon>Microbacteriaceae</taxon>
        <taxon>Leucobacter</taxon>
    </lineage>
</organism>
<proteinExistence type="predicted"/>
<protein>
    <submittedName>
        <fullName evidence="2">Uncharacterized protein</fullName>
    </submittedName>
</protein>
<keyword evidence="1" id="KW-0812">Transmembrane</keyword>
<gene>
    <name evidence="2" type="ORF">H9L06_05185</name>
</gene>